<organism evidence="7 8">
    <name type="scientific">Actinophytocola algeriensis</name>
    <dbReference type="NCBI Taxonomy" id="1768010"/>
    <lineage>
        <taxon>Bacteria</taxon>
        <taxon>Bacillati</taxon>
        <taxon>Actinomycetota</taxon>
        <taxon>Actinomycetes</taxon>
        <taxon>Pseudonocardiales</taxon>
        <taxon>Pseudonocardiaceae</taxon>
    </lineage>
</organism>
<evidence type="ECO:0000256" key="5">
    <source>
        <dbReference type="HAMAP-Rule" id="MF_00340"/>
    </source>
</evidence>
<evidence type="ECO:0000256" key="4">
    <source>
        <dbReference type="ARBA" id="ARBA00035178"/>
    </source>
</evidence>
<evidence type="ECO:0000313" key="7">
    <source>
        <dbReference type="EMBL" id="MBB4911125.1"/>
    </source>
</evidence>
<feature type="compositionally biased region" description="Basic residues" evidence="6">
    <location>
        <begin position="1"/>
        <end position="19"/>
    </location>
</feature>
<comment type="similarity">
    <text evidence="1 5">Belongs to the bacterial ribosomal protein bL32 family.</text>
</comment>
<sequence length="53" mass="5952">MAVPKRKKSRSRTRSRRAQWKATAPELVEVTTPDGRKLKVPGRLVAAARRGLL</sequence>
<evidence type="ECO:0000256" key="6">
    <source>
        <dbReference type="SAM" id="MobiDB-lite"/>
    </source>
</evidence>
<gene>
    <name evidence="5" type="primary">rpmF</name>
    <name evidence="7" type="ORF">FHR82_007385</name>
</gene>
<keyword evidence="8" id="KW-1185">Reference proteome</keyword>
<evidence type="ECO:0000313" key="8">
    <source>
        <dbReference type="Proteomes" id="UP000520767"/>
    </source>
</evidence>
<feature type="region of interest" description="Disordered" evidence="6">
    <location>
        <begin position="1"/>
        <end position="20"/>
    </location>
</feature>
<keyword evidence="3 5" id="KW-0687">Ribonucleoprotein</keyword>
<dbReference type="SUPFAM" id="SSF57829">
    <property type="entry name" value="Zn-binding ribosomal proteins"/>
    <property type="match status" value="1"/>
</dbReference>
<reference evidence="7 8" key="1">
    <citation type="submission" date="2020-08" db="EMBL/GenBank/DDBJ databases">
        <title>Genomic Encyclopedia of Type Strains, Phase III (KMG-III): the genomes of soil and plant-associated and newly described type strains.</title>
        <authorList>
            <person name="Whitman W."/>
        </authorList>
    </citation>
    <scope>NUCLEOTIDE SEQUENCE [LARGE SCALE GENOMIC DNA]</scope>
    <source>
        <strain evidence="7 8">CECT 8960</strain>
    </source>
</reference>
<proteinExistence type="inferred from homology"/>
<dbReference type="GO" id="GO:0006412">
    <property type="term" value="P:translation"/>
    <property type="evidence" value="ECO:0007669"/>
    <property type="project" value="UniProtKB-UniRule"/>
</dbReference>
<keyword evidence="2 5" id="KW-0689">Ribosomal protein</keyword>
<evidence type="ECO:0000256" key="2">
    <source>
        <dbReference type="ARBA" id="ARBA00022980"/>
    </source>
</evidence>
<dbReference type="Proteomes" id="UP000520767">
    <property type="component" value="Unassembled WGS sequence"/>
</dbReference>
<dbReference type="GO" id="GO:0003735">
    <property type="term" value="F:structural constituent of ribosome"/>
    <property type="evidence" value="ECO:0007669"/>
    <property type="project" value="InterPro"/>
</dbReference>
<accession>A0A7W7QCP3</accession>
<protein>
    <recommendedName>
        <fullName evidence="4 5">Large ribosomal subunit protein bL32</fullName>
    </recommendedName>
</protein>
<evidence type="ECO:0000256" key="1">
    <source>
        <dbReference type="ARBA" id="ARBA00008560"/>
    </source>
</evidence>
<name>A0A7W7QCP3_9PSEU</name>
<dbReference type="EMBL" id="JACHJQ010000009">
    <property type="protein sequence ID" value="MBB4911125.1"/>
    <property type="molecule type" value="Genomic_DNA"/>
</dbReference>
<evidence type="ECO:0000256" key="3">
    <source>
        <dbReference type="ARBA" id="ARBA00023274"/>
    </source>
</evidence>
<dbReference type="InterPro" id="IPR002677">
    <property type="entry name" value="Ribosomal_bL32"/>
</dbReference>
<dbReference type="NCBIfam" id="TIGR01031">
    <property type="entry name" value="rpmF_bact"/>
    <property type="match status" value="1"/>
</dbReference>
<dbReference type="InterPro" id="IPR011332">
    <property type="entry name" value="Ribosomal_zn-bd"/>
</dbReference>
<dbReference type="Pfam" id="PF01783">
    <property type="entry name" value="Ribosomal_L32p"/>
    <property type="match status" value="1"/>
</dbReference>
<dbReference type="RefSeq" id="WP_184815166.1">
    <property type="nucleotide sequence ID" value="NZ_JACHJQ010000009.1"/>
</dbReference>
<comment type="caution">
    <text evidence="7">The sequence shown here is derived from an EMBL/GenBank/DDBJ whole genome shotgun (WGS) entry which is preliminary data.</text>
</comment>
<dbReference type="HAMAP" id="MF_00340">
    <property type="entry name" value="Ribosomal_bL32"/>
    <property type="match status" value="1"/>
</dbReference>
<dbReference type="GO" id="GO:0015934">
    <property type="term" value="C:large ribosomal subunit"/>
    <property type="evidence" value="ECO:0007669"/>
    <property type="project" value="InterPro"/>
</dbReference>
<dbReference type="AlphaFoldDB" id="A0A7W7QCP3"/>